<dbReference type="Gene3D" id="3.90.1580.10">
    <property type="entry name" value="paralog of FGE (formylglycine-generating enzyme)"/>
    <property type="match status" value="1"/>
</dbReference>
<evidence type="ECO:0000313" key="8">
    <source>
        <dbReference type="Proteomes" id="UP001195769"/>
    </source>
</evidence>
<name>A0AAD4HLT6_9AGAM</name>
<evidence type="ECO:0000256" key="2">
    <source>
        <dbReference type="ARBA" id="ARBA00023004"/>
    </source>
</evidence>
<sequence>MFCPSDSSLSNSPLTTRSNTPSSVSDFQLTKIFLLSPTLLDIQFLRDFSKKLDKGTEDRIVIPVNHSDAFTSGWIQEAIKSLPCGVDLEGKYWEKHNVDESCYFTETCEGVEFDEWVKVCTKTGKLTSAAQALNIFASIGLRSIFGQSSPCGGSTLYVLERPSISFPPLDLTSPWGVPTKQEWKDVWAAWDLVTLGMIPSVMLHEKPIELRHKCLFYIGHIPTFLDMLMARALNQSNSEPYFAQIFERGIDPHVDDPEHCHRHSEVPTTDEDWPALGTILGFRDRVRGRLLALYDDLASGKRKINRNIGRMLAMTLEHEGWHIETLLYMLIQRAGTGTLPPPGFVTPPWEALSAQWDASRTAPSSSTVTLGPVTITFGHDDCEGNDFDEGVCDQVEGHEFGWDNESPSRQVQVGKFHAEWRPISNEEFYAWWLNRKEIGLPPSWVEGEEEIQVRTLYGPVPLGVAKHWPVLTSYDMLSEYAKSKGGRLPTEPELRLFLDTYEVGFEGGANVGIRNWHPVPATTGLEANGGRGSNGGVWEWTSTPFDTHDGFSPTEHFPGYSVDFFDGKHHVVLGASYATIPRLAGRRTIRNFYQHNYPYPWVGGRIVYDA</sequence>
<dbReference type="Pfam" id="PF12867">
    <property type="entry name" value="DinB_2"/>
    <property type="match status" value="1"/>
</dbReference>
<dbReference type="EMBL" id="JABBWK010000024">
    <property type="protein sequence ID" value="KAG1900896.1"/>
    <property type="molecule type" value="Genomic_DNA"/>
</dbReference>
<dbReference type="RefSeq" id="XP_041226472.1">
    <property type="nucleotide sequence ID" value="XM_041361579.1"/>
</dbReference>
<accession>A0AAD4HLT6</accession>
<dbReference type="InterPro" id="IPR016187">
    <property type="entry name" value="CTDL_fold"/>
</dbReference>
<keyword evidence="2" id="KW-0408">Iron</keyword>
<dbReference type="GeneID" id="64655877"/>
<evidence type="ECO:0000256" key="4">
    <source>
        <dbReference type="SAM" id="MobiDB-lite"/>
    </source>
</evidence>
<dbReference type="PANTHER" id="PTHR43397:SF1">
    <property type="entry name" value="ERGOTHIONEINE BIOSYNTHESIS PROTEIN 1"/>
    <property type="match status" value="1"/>
</dbReference>
<organism evidence="7 8">
    <name type="scientific">Suillus fuscotomentosus</name>
    <dbReference type="NCBI Taxonomy" id="1912939"/>
    <lineage>
        <taxon>Eukaryota</taxon>
        <taxon>Fungi</taxon>
        <taxon>Dikarya</taxon>
        <taxon>Basidiomycota</taxon>
        <taxon>Agaricomycotina</taxon>
        <taxon>Agaricomycetes</taxon>
        <taxon>Agaricomycetidae</taxon>
        <taxon>Boletales</taxon>
        <taxon>Suillineae</taxon>
        <taxon>Suillaceae</taxon>
        <taxon>Suillus</taxon>
    </lineage>
</organism>
<evidence type="ECO:0000256" key="1">
    <source>
        <dbReference type="ARBA" id="ARBA00023002"/>
    </source>
</evidence>
<dbReference type="InterPro" id="IPR005532">
    <property type="entry name" value="SUMF_dom"/>
</dbReference>
<feature type="region of interest" description="Disordered" evidence="4">
    <location>
        <begin position="1"/>
        <end position="23"/>
    </location>
</feature>
<comment type="pathway">
    <text evidence="3">Amino-acid biosynthesis; ergothioneine biosynthesis.</text>
</comment>
<protein>
    <submittedName>
        <fullName evidence="7">C-type lectin protein</fullName>
    </submittedName>
</protein>
<dbReference type="PANTHER" id="PTHR43397">
    <property type="entry name" value="ERGOTHIONEINE BIOSYNTHESIS PROTEIN 1"/>
    <property type="match status" value="1"/>
</dbReference>
<feature type="domain" description="Sulfatase-modifying factor enzyme-like" evidence="5">
    <location>
        <begin position="528"/>
        <end position="607"/>
    </location>
</feature>
<dbReference type="Proteomes" id="UP001195769">
    <property type="component" value="Unassembled WGS sequence"/>
</dbReference>
<dbReference type="InterPro" id="IPR024775">
    <property type="entry name" value="DinB-like"/>
</dbReference>
<dbReference type="InterPro" id="IPR042095">
    <property type="entry name" value="SUMF_sf"/>
</dbReference>
<keyword evidence="1" id="KW-0560">Oxidoreductase</keyword>
<keyword evidence="8" id="KW-1185">Reference proteome</keyword>
<feature type="domain" description="DinB-like" evidence="6">
    <location>
        <begin position="203"/>
        <end position="325"/>
    </location>
</feature>
<evidence type="ECO:0000259" key="5">
    <source>
        <dbReference type="Pfam" id="PF03781"/>
    </source>
</evidence>
<dbReference type="AlphaFoldDB" id="A0AAD4HLT6"/>
<dbReference type="SUPFAM" id="SSF56436">
    <property type="entry name" value="C-type lectin-like"/>
    <property type="match status" value="1"/>
</dbReference>
<evidence type="ECO:0000256" key="3">
    <source>
        <dbReference type="ARBA" id="ARBA00037882"/>
    </source>
</evidence>
<comment type="caution">
    <text evidence="7">The sequence shown here is derived from an EMBL/GenBank/DDBJ whole genome shotgun (WGS) entry which is preliminary data.</text>
</comment>
<gene>
    <name evidence="7" type="ORF">F5891DRAFT_1030604</name>
</gene>
<feature type="domain" description="Sulfatase-modifying factor enzyme-like" evidence="5">
    <location>
        <begin position="399"/>
        <end position="494"/>
    </location>
</feature>
<evidence type="ECO:0000313" key="7">
    <source>
        <dbReference type="EMBL" id="KAG1900896.1"/>
    </source>
</evidence>
<proteinExistence type="predicted"/>
<dbReference type="InterPro" id="IPR051128">
    <property type="entry name" value="EgtD_Methyltrsf_superfamily"/>
</dbReference>
<evidence type="ECO:0000259" key="6">
    <source>
        <dbReference type="Pfam" id="PF12867"/>
    </source>
</evidence>
<dbReference type="Pfam" id="PF03781">
    <property type="entry name" value="FGE-sulfatase"/>
    <property type="match status" value="2"/>
</dbReference>
<reference evidence="7" key="1">
    <citation type="journal article" date="2020" name="New Phytol.">
        <title>Comparative genomics reveals dynamic genome evolution in host specialist ectomycorrhizal fungi.</title>
        <authorList>
            <person name="Lofgren L.A."/>
            <person name="Nguyen N.H."/>
            <person name="Vilgalys R."/>
            <person name="Ruytinx J."/>
            <person name="Liao H.L."/>
            <person name="Branco S."/>
            <person name="Kuo A."/>
            <person name="LaButti K."/>
            <person name="Lipzen A."/>
            <person name="Andreopoulos W."/>
            <person name="Pangilinan J."/>
            <person name="Riley R."/>
            <person name="Hundley H."/>
            <person name="Na H."/>
            <person name="Barry K."/>
            <person name="Grigoriev I.V."/>
            <person name="Stajich J.E."/>
            <person name="Kennedy P.G."/>
        </authorList>
    </citation>
    <scope>NUCLEOTIDE SEQUENCE</scope>
    <source>
        <strain evidence="7">FC203</strain>
    </source>
</reference>